<dbReference type="InterPro" id="IPR006621">
    <property type="entry name" value="Nose-resist-to-fluoxetine_N"/>
</dbReference>
<protein>
    <submittedName>
        <fullName evidence="4">Nrf-6_1 protein</fullName>
    </submittedName>
</protein>
<keyword evidence="1" id="KW-1133">Transmembrane helix</keyword>
<feature type="transmembrane region" description="Helical" evidence="1">
    <location>
        <begin position="658"/>
        <end position="678"/>
    </location>
</feature>
<accession>A0A0C9PYJ9</accession>
<evidence type="ECO:0000259" key="3">
    <source>
        <dbReference type="SMART" id="SM00703"/>
    </source>
</evidence>
<dbReference type="Pfam" id="PF20146">
    <property type="entry name" value="NRF"/>
    <property type="match status" value="1"/>
</dbReference>
<keyword evidence="1" id="KW-0472">Membrane</keyword>
<gene>
    <name evidence="4" type="primary">nrf-6_1</name>
    <name evidence="4" type="ORF">g.46153</name>
</gene>
<dbReference type="AlphaFoldDB" id="A0A0C9PYJ9"/>
<feature type="transmembrane region" description="Helical" evidence="1">
    <location>
        <begin position="461"/>
        <end position="481"/>
    </location>
</feature>
<feature type="transmembrane region" description="Helical" evidence="1">
    <location>
        <begin position="364"/>
        <end position="388"/>
    </location>
</feature>
<dbReference type="InterPro" id="IPR052728">
    <property type="entry name" value="O2_lipid_transport_reg"/>
</dbReference>
<keyword evidence="1" id="KW-0812">Transmembrane</keyword>
<evidence type="ECO:0000313" key="4">
    <source>
        <dbReference type="EMBL" id="JAG76370.1"/>
    </source>
</evidence>
<organism evidence="4">
    <name type="scientific">Fopius arisanus</name>
    <dbReference type="NCBI Taxonomy" id="64838"/>
    <lineage>
        <taxon>Eukaryota</taxon>
        <taxon>Metazoa</taxon>
        <taxon>Ecdysozoa</taxon>
        <taxon>Arthropoda</taxon>
        <taxon>Hexapoda</taxon>
        <taxon>Insecta</taxon>
        <taxon>Pterygota</taxon>
        <taxon>Neoptera</taxon>
        <taxon>Endopterygota</taxon>
        <taxon>Hymenoptera</taxon>
        <taxon>Apocrita</taxon>
        <taxon>Ichneumonoidea</taxon>
        <taxon>Braconidae</taxon>
        <taxon>Opiinae</taxon>
        <taxon>Fopius</taxon>
    </lineage>
</organism>
<feature type="transmembrane region" description="Helical" evidence="1">
    <location>
        <begin position="334"/>
        <end position="352"/>
    </location>
</feature>
<feature type="domain" description="Nose resistant-to-fluoxetine protein N-terminal" evidence="3">
    <location>
        <begin position="62"/>
        <end position="206"/>
    </location>
</feature>
<evidence type="ECO:0000256" key="2">
    <source>
        <dbReference type="SAM" id="SignalP"/>
    </source>
</evidence>
<proteinExistence type="predicted"/>
<feature type="transmembrane region" description="Helical" evidence="1">
    <location>
        <begin position="541"/>
        <end position="565"/>
    </location>
</feature>
<feature type="transmembrane region" description="Helical" evidence="1">
    <location>
        <begin position="434"/>
        <end position="454"/>
    </location>
</feature>
<feature type="transmembrane region" description="Helical" evidence="1">
    <location>
        <begin position="222"/>
        <end position="246"/>
    </location>
</feature>
<sequence>MNSWNVIMCLLSCGYVWSDKIYQGSGEESTKALEYVVEDEYSFPVVSRDVALLAATIERIEDETCRDHVRMVIEGIQNLTTWAVKFYDASGKFPEGLLAGSSYQLGNFDECLQIGDDDGTPPGLSGMYCLGDVDIDVPEDYANRKTTIWEKFRKSTKRYDESIKRLHWGICVPAVCTSADIQQVIQKILDLAFSGNRVALDPSVDAKRCYKRQTHQLDTFDILYIAIISGIALIIALGTLFHIMLLRRNRETKGIISELLISFSLISNIKKLFGPPNDDGLNLDCISGIKFLAMGFIIAGHCLVFVIGGPVLNINFWSAAVTKIENAVFLNNPLLVDTFLLLSAFLFTRIVLKVLDNQRSVNFLFLYILRYIRLTPAYLVTLGLYVTWLSRLDSGPLWYKIIDERERCQASWWINILYVNNYVNTDQLCMFQSWYLSVDTQLFILAPAIIYPLWKWRKIGELLLGAATFISVAVPFGVTLFDRLDPTLMAYREEIEDISANEFFRKSYIKTHMRASAYFFGLAYGYFLYRIQTADYKLTRNCVRIGWGLASLSLITSMFSIGLFYGLRKDYGAVEAAIYSSMHRALWSFGTGWVLIACITDNSGPIRNLLKCRIFHPLSRLTYSAYLVNGLVELHGVATTRTPQHLDNLSLLAKVLSHLILTFMGATVLSLMFEAPILRLEKVFLRSVLKNSDRSKTSRGTISEESVRDDNCEIR</sequence>
<evidence type="ECO:0000256" key="1">
    <source>
        <dbReference type="SAM" id="Phobius"/>
    </source>
</evidence>
<feature type="signal peptide" evidence="2">
    <location>
        <begin position="1"/>
        <end position="18"/>
    </location>
</feature>
<dbReference type="GO" id="GO:0016747">
    <property type="term" value="F:acyltransferase activity, transferring groups other than amino-acyl groups"/>
    <property type="evidence" value="ECO:0007669"/>
    <property type="project" value="InterPro"/>
</dbReference>
<dbReference type="EMBL" id="GBYB01006603">
    <property type="protein sequence ID" value="JAG76370.1"/>
    <property type="molecule type" value="Transcribed_RNA"/>
</dbReference>
<feature type="transmembrane region" description="Helical" evidence="1">
    <location>
        <begin position="511"/>
        <end position="529"/>
    </location>
</feature>
<keyword evidence="2" id="KW-0732">Signal</keyword>
<reference evidence="4" key="1">
    <citation type="submission" date="2015-01" db="EMBL/GenBank/DDBJ databases">
        <title>Transcriptome Assembly of Fopius arisanus.</title>
        <authorList>
            <person name="Geib S."/>
        </authorList>
    </citation>
    <scope>NUCLEOTIDE SEQUENCE</scope>
</reference>
<dbReference type="PANTHER" id="PTHR11161">
    <property type="entry name" value="O-ACYLTRANSFERASE"/>
    <property type="match status" value="1"/>
</dbReference>
<dbReference type="PANTHER" id="PTHR11161:SF71">
    <property type="entry name" value="NOSE RESISTANT-TO-FLUOXETINE PROTEIN N-TERMINAL DOMAIN-CONTAINING PROTEIN"/>
    <property type="match status" value="1"/>
</dbReference>
<feature type="chain" id="PRO_5002217387" evidence="2">
    <location>
        <begin position="19"/>
        <end position="715"/>
    </location>
</feature>
<dbReference type="SMART" id="SM00703">
    <property type="entry name" value="NRF"/>
    <property type="match status" value="1"/>
</dbReference>
<dbReference type="InterPro" id="IPR002656">
    <property type="entry name" value="Acyl_transf_3_dom"/>
</dbReference>
<dbReference type="Pfam" id="PF01757">
    <property type="entry name" value="Acyl_transf_3"/>
    <property type="match status" value="1"/>
</dbReference>
<feature type="transmembrane region" description="Helical" evidence="1">
    <location>
        <begin position="291"/>
        <end position="314"/>
    </location>
</feature>
<name>A0A0C9PYJ9_9HYME</name>